<comment type="caution">
    <text evidence="1">The sequence shown here is derived from an EMBL/GenBank/DDBJ whole genome shotgun (WGS) entry which is preliminary data.</text>
</comment>
<sequence>MRHMLLGSSKKKKVITTQQKSITGHGFMFDTFTSSIPAGTICRVTRTNLGHTRTITTTAPLNKSISYPSGGPSDNEDVLMKIYINGILIYGGLGSYGWGDANARYIITYDQKIVNEIEE</sequence>
<evidence type="ECO:0000313" key="2">
    <source>
        <dbReference type="Proteomes" id="UP000052257"/>
    </source>
</evidence>
<dbReference type="EMBL" id="FAUW01000002">
    <property type="protein sequence ID" value="CUU77284.1"/>
    <property type="molecule type" value="Genomic_DNA"/>
</dbReference>
<protein>
    <submittedName>
        <fullName evidence="1">Uncharacterized protein</fullName>
    </submittedName>
</protein>
<dbReference type="Proteomes" id="UP000052257">
    <property type="component" value="Unassembled WGS sequence"/>
</dbReference>
<name>A0A9W5EZA4_CAMHY</name>
<evidence type="ECO:0000313" key="1">
    <source>
        <dbReference type="EMBL" id="CUU77284.1"/>
    </source>
</evidence>
<proteinExistence type="predicted"/>
<dbReference type="AlphaFoldDB" id="A0A9W5EZA4"/>
<reference evidence="1 2" key="1">
    <citation type="submission" date="2015-11" db="EMBL/GenBank/DDBJ databases">
        <authorList>
            <consortium name="Pathogen Informatics"/>
        </authorList>
    </citation>
    <scope>NUCLEOTIDE SEQUENCE [LARGE SCALE GENOMIC DNA]</scope>
    <source>
        <strain evidence="1 2">006A-0191</strain>
    </source>
</reference>
<organism evidence="1 2">
    <name type="scientific">Campylobacter hyointestinalis subsp. hyointestinalis</name>
    <dbReference type="NCBI Taxonomy" id="91352"/>
    <lineage>
        <taxon>Bacteria</taxon>
        <taxon>Pseudomonadati</taxon>
        <taxon>Campylobacterota</taxon>
        <taxon>Epsilonproteobacteria</taxon>
        <taxon>Campylobacterales</taxon>
        <taxon>Campylobacteraceae</taxon>
        <taxon>Campylobacter</taxon>
    </lineage>
</organism>
<accession>A0A9W5EZA4</accession>
<gene>
    <name evidence="1" type="ORF">ERS739220_00851</name>
</gene>